<gene>
    <name evidence="10" type="ORF">SAMN05428983_0242</name>
</gene>
<dbReference type="PROSITE" id="PS51186">
    <property type="entry name" value="GNAT"/>
    <property type="match status" value="1"/>
</dbReference>
<evidence type="ECO:0000256" key="5">
    <source>
        <dbReference type="ARBA" id="ARBA00023251"/>
    </source>
</evidence>
<protein>
    <recommendedName>
        <fullName evidence="3 9">Aminoglycoside N(6')-acetyltransferase type 1</fullName>
        <ecNumber evidence="2 9">2.3.1.82</ecNumber>
    </recommendedName>
    <alternativeName>
        <fullName evidence="7 9">Aminoglycoside resistance protein</fullName>
    </alternativeName>
</protein>
<dbReference type="PANTHER" id="PTHR43877:SF2">
    <property type="entry name" value="AMINOALKYLPHOSPHONATE N-ACETYLTRANSFERASE-RELATED"/>
    <property type="match status" value="1"/>
</dbReference>
<dbReference type="PIRSF" id="PIRSF000452">
    <property type="entry name" value="6-N-acetyltransf"/>
    <property type="match status" value="1"/>
</dbReference>
<comment type="catalytic activity">
    <reaction evidence="8 9">
        <text>kanamycin B + acetyl-CoA = N(6')-acetylkanamycin B + CoA + H(+)</text>
        <dbReference type="Rhea" id="RHEA:16449"/>
        <dbReference type="ChEBI" id="CHEBI:15378"/>
        <dbReference type="ChEBI" id="CHEBI:57287"/>
        <dbReference type="ChEBI" id="CHEBI:57288"/>
        <dbReference type="ChEBI" id="CHEBI:58390"/>
        <dbReference type="ChEBI" id="CHEBI:58549"/>
        <dbReference type="EC" id="2.3.1.82"/>
    </reaction>
</comment>
<evidence type="ECO:0000256" key="2">
    <source>
        <dbReference type="ARBA" id="ARBA00012888"/>
    </source>
</evidence>
<dbReference type="Gene3D" id="3.40.630.30">
    <property type="match status" value="1"/>
</dbReference>
<dbReference type="GO" id="GO:0046677">
    <property type="term" value="P:response to antibiotic"/>
    <property type="evidence" value="ECO:0007669"/>
    <property type="project" value="UniProtKB-KW"/>
</dbReference>
<dbReference type="GO" id="GO:0047663">
    <property type="term" value="F:aminoglycoside 6'-N-acetyltransferase activity"/>
    <property type="evidence" value="ECO:0007669"/>
    <property type="project" value="UniProtKB-EC"/>
</dbReference>
<keyword evidence="5 9" id="KW-0046">Antibiotic resistance</keyword>
<proteinExistence type="predicted"/>
<evidence type="ECO:0000313" key="11">
    <source>
        <dbReference type="Proteomes" id="UP000198917"/>
    </source>
</evidence>
<evidence type="ECO:0000313" key="10">
    <source>
        <dbReference type="EMBL" id="SDJ11986.1"/>
    </source>
</evidence>
<organism evidence="10 11">
    <name type="scientific">Agrobacterium fabrum</name>
    <dbReference type="NCBI Taxonomy" id="1176649"/>
    <lineage>
        <taxon>Bacteria</taxon>
        <taxon>Pseudomonadati</taxon>
        <taxon>Pseudomonadota</taxon>
        <taxon>Alphaproteobacteria</taxon>
        <taxon>Hyphomicrobiales</taxon>
        <taxon>Rhizobiaceae</taxon>
        <taxon>Rhizobium/Agrobacterium group</taxon>
        <taxon>Agrobacterium</taxon>
        <taxon>Agrobacterium tumefaciens complex</taxon>
    </lineage>
</organism>
<dbReference type="PANTHER" id="PTHR43877">
    <property type="entry name" value="AMINOALKYLPHOSPHONATE N-ACETYLTRANSFERASE-RELATED-RELATED"/>
    <property type="match status" value="1"/>
</dbReference>
<name>A0A7Z7BHI9_9HYPH</name>
<dbReference type="SUPFAM" id="SSF55729">
    <property type="entry name" value="Acyl-CoA N-acyltransferases (Nat)"/>
    <property type="match status" value="1"/>
</dbReference>
<dbReference type="AlphaFoldDB" id="A0A7Z7BHI9"/>
<evidence type="ECO:0000256" key="4">
    <source>
        <dbReference type="ARBA" id="ARBA00022679"/>
    </source>
</evidence>
<comment type="function">
    <text evidence="9">Catalyzes the transfer of an acetyl group from acetyl-CoA to the 6'-amino group of aminoglycoside molecules conferring resistance to antibiotics containing the purpurosamine ring.</text>
</comment>
<evidence type="ECO:0000256" key="3">
    <source>
        <dbReference type="ARBA" id="ARBA00017677"/>
    </source>
</evidence>
<comment type="caution">
    <text evidence="10">The sequence shown here is derived from an EMBL/GenBank/DDBJ whole genome shotgun (WGS) entry which is preliminary data.</text>
</comment>
<keyword evidence="4 9" id="KW-0808">Transferase</keyword>
<dbReference type="CDD" id="cd04301">
    <property type="entry name" value="NAT_SF"/>
    <property type="match status" value="1"/>
</dbReference>
<evidence type="ECO:0000256" key="1">
    <source>
        <dbReference type="ARBA" id="ARBA00011738"/>
    </source>
</evidence>
<dbReference type="RefSeq" id="WP_080807550.1">
    <property type="nucleotide sequence ID" value="NZ_CP048558.1"/>
</dbReference>
<evidence type="ECO:0000256" key="8">
    <source>
        <dbReference type="ARBA" id="ARBA00048923"/>
    </source>
</evidence>
<evidence type="ECO:0000256" key="9">
    <source>
        <dbReference type="PIRNR" id="PIRNR000452"/>
    </source>
</evidence>
<reference evidence="10 11" key="1">
    <citation type="submission" date="2016-10" db="EMBL/GenBank/DDBJ databases">
        <authorList>
            <person name="Varghese N."/>
            <person name="Submissions S."/>
        </authorList>
    </citation>
    <scope>NUCLEOTIDE SEQUENCE [LARGE SCALE GENOMIC DNA]</scope>
    <source>
        <strain evidence="10 11">PDC82</strain>
    </source>
</reference>
<dbReference type="NCBIfam" id="NF043067">
    <property type="entry name" value="AAC_6p_group_E"/>
    <property type="match status" value="1"/>
</dbReference>
<comment type="subunit">
    <text evidence="1 9">Homodimer.</text>
</comment>
<evidence type="ECO:0000256" key="6">
    <source>
        <dbReference type="ARBA" id="ARBA00023315"/>
    </source>
</evidence>
<evidence type="ECO:0000256" key="7">
    <source>
        <dbReference type="ARBA" id="ARBA00029660"/>
    </source>
</evidence>
<dbReference type="Pfam" id="PF00583">
    <property type="entry name" value="Acetyltransf_1"/>
    <property type="match status" value="1"/>
</dbReference>
<keyword evidence="6 9" id="KW-0012">Acyltransferase</keyword>
<dbReference type="Proteomes" id="UP000198917">
    <property type="component" value="Unassembled WGS sequence"/>
</dbReference>
<sequence>MSGQFVIGNAADYPDAWCLLRHRLWPDTTPAEHREELQDVGETGAGFIVHDPAGVAVGFAEVSLRRDYVNGCDTSPVAFLEGIYVEQAFRKRGVAALMVEEVTRWAISQGVSELASDADISNTDSHRMHAALGFEETERVVYFRKMLRLNDEPGQ</sequence>
<dbReference type="InterPro" id="IPR024170">
    <property type="entry name" value="Aminoglycoside_N6-AcTrfrase"/>
</dbReference>
<dbReference type="InterPro" id="IPR050832">
    <property type="entry name" value="Bact_Acetyltransf"/>
</dbReference>
<accession>A0A7Z7BHI9</accession>
<dbReference type="InterPro" id="IPR000182">
    <property type="entry name" value="GNAT_dom"/>
</dbReference>
<dbReference type="InterPro" id="IPR016181">
    <property type="entry name" value="Acyl_CoA_acyltransferase"/>
</dbReference>
<dbReference type="EC" id="2.3.1.82" evidence="2 9"/>
<dbReference type="EMBL" id="FNEW01000001">
    <property type="protein sequence ID" value="SDJ11986.1"/>
    <property type="molecule type" value="Genomic_DNA"/>
</dbReference>